<keyword evidence="3 5" id="KW-0694">RNA-binding</keyword>
<dbReference type="NCBIfam" id="TIGR00952">
    <property type="entry name" value="S15_bact"/>
    <property type="match status" value="1"/>
</dbReference>
<name>E8Q6S4_BLOVB</name>
<dbReference type="PANTHER" id="PTHR23321">
    <property type="entry name" value="RIBOSOMAL PROTEIN S15, BACTERIAL AND ORGANELLAR"/>
    <property type="match status" value="1"/>
</dbReference>
<dbReference type="KEGG" id="bva:BVAF_108"/>
<protein>
    <recommendedName>
        <fullName evidence="3">Small ribosomal subunit protein uS15</fullName>
    </recommendedName>
</protein>
<dbReference type="Gene3D" id="1.10.287.10">
    <property type="entry name" value="S15/NS1, RNA-binding"/>
    <property type="match status" value="1"/>
</dbReference>
<dbReference type="Proteomes" id="UP000007464">
    <property type="component" value="Chromosome"/>
</dbReference>
<keyword evidence="3 5" id="KW-0699">rRNA-binding</keyword>
<dbReference type="HOGENOM" id="CLU_148518_0_0_6"/>
<evidence type="ECO:0000313" key="6">
    <source>
        <dbReference type="EMBL" id="ADV33515.1"/>
    </source>
</evidence>
<dbReference type="InterPro" id="IPR000589">
    <property type="entry name" value="Ribosomal_uS15"/>
</dbReference>
<dbReference type="Pfam" id="PF00312">
    <property type="entry name" value="Ribosomal_S15"/>
    <property type="match status" value="1"/>
</dbReference>
<dbReference type="SUPFAM" id="SSF47060">
    <property type="entry name" value="S15/NS1 RNA-binding domain"/>
    <property type="match status" value="1"/>
</dbReference>
<dbReference type="PANTHER" id="PTHR23321:SF26">
    <property type="entry name" value="SMALL RIBOSOMAL SUBUNIT PROTEIN US15M"/>
    <property type="match status" value="1"/>
</dbReference>
<accession>E8Q6S4</accession>
<proteinExistence type="inferred from homology"/>
<dbReference type="OrthoDB" id="9799262at2"/>
<dbReference type="InterPro" id="IPR009068">
    <property type="entry name" value="uS15_NS1_RNA-bd_sf"/>
</dbReference>
<comment type="subunit">
    <text evidence="3">Part of the 30S ribosomal subunit. Forms a bridge to the 50S subunit in the 70S ribosome, contacting the 23S rRNA.</text>
</comment>
<dbReference type="CDD" id="cd00353">
    <property type="entry name" value="Ribosomal_S15p_S13e"/>
    <property type="match status" value="1"/>
</dbReference>
<evidence type="ECO:0000256" key="4">
    <source>
        <dbReference type="RuleBase" id="RU003919"/>
    </source>
</evidence>
<comment type="function">
    <text evidence="3 5">One of the primary rRNA binding proteins, it binds directly to 16S rRNA where it helps nucleate assembly of the platform of the 30S subunit by binding and bridging several RNA helices of the 16S rRNA.</text>
</comment>
<dbReference type="Gene3D" id="6.10.250.3130">
    <property type="match status" value="1"/>
</dbReference>
<dbReference type="EMBL" id="CP002189">
    <property type="protein sequence ID" value="ADV33515.1"/>
    <property type="molecule type" value="Genomic_DNA"/>
</dbReference>
<evidence type="ECO:0000313" key="7">
    <source>
        <dbReference type="Proteomes" id="UP000007464"/>
    </source>
</evidence>
<comment type="function">
    <text evidence="3">Forms an intersubunit bridge (bridge B4) with the 23S rRNA of the 50S subunit in the ribosome.</text>
</comment>
<dbReference type="STRING" id="859654.BVAF_108"/>
<dbReference type="SMART" id="SM01387">
    <property type="entry name" value="Ribosomal_S15"/>
    <property type="match status" value="1"/>
</dbReference>
<evidence type="ECO:0000256" key="2">
    <source>
        <dbReference type="ARBA" id="ARBA00023274"/>
    </source>
</evidence>
<dbReference type="GO" id="GO:0019843">
    <property type="term" value="F:rRNA binding"/>
    <property type="evidence" value="ECO:0007669"/>
    <property type="project" value="UniProtKB-UniRule"/>
</dbReference>
<comment type="similarity">
    <text evidence="3 4">Belongs to the universal ribosomal protein uS15 family.</text>
</comment>
<organism evidence="6 7">
    <name type="scientific">Blochmanniella vafra (strain BVAF)</name>
    <dbReference type="NCBI Taxonomy" id="859654"/>
    <lineage>
        <taxon>Bacteria</taxon>
        <taxon>Pseudomonadati</taxon>
        <taxon>Pseudomonadota</taxon>
        <taxon>Gammaproteobacteria</taxon>
        <taxon>Enterobacterales</taxon>
        <taxon>Enterobacteriaceae</taxon>
        <taxon>ant endosymbionts</taxon>
        <taxon>Candidatus Blochmanniella</taxon>
    </lineage>
</organism>
<sequence length="89" mass="10729">MSYNMKKKSEIILKFGHNIKNTGITEVQVALLTDRINHLKCHFDKNRNDHHSRYGLLKLVAQRRKLLKYLRNNSIFRYNNLIKILELRH</sequence>
<dbReference type="RefSeq" id="WP_013516440.1">
    <property type="nucleotide sequence ID" value="NC_014909.2"/>
</dbReference>
<dbReference type="GO" id="GO:0006412">
    <property type="term" value="P:translation"/>
    <property type="evidence" value="ECO:0007669"/>
    <property type="project" value="UniProtKB-UniRule"/>
</dbReference>
<evidence type="ECO:0000256" key="1">
    <source>
        <dbReference type="ARBA" id="ARBA00022980"/>
    </source>
</evidence>
<dbReference type="AlphaFoldDB" id="E8Q6S4"/>
<reference evidence="6 7" key="1">
    <citation type="journal article" date="2010" name="BMC Genomics">
        <title>Unprecedented loss of ammonia assimilation capability in a urease-encoding bacterial mutualist.</title>
        <authorList>
            <person name="Williams L.E."/>
            <person name="Wernegreen J.J."/>
        </authorList>
    </citation>
    <scope>NUCLEOTIDE SEQUENCE [LARGE SCALE GENOMIC DNA]</scope>
    <source>
        <strain evidence="6 7">BVAF</strain>
    </source>
</reference>
<dbReference type="PROSITE" id="PS00362">
    <property type="entry name" value="RIBOSOMAL_S15"/>
    <property type="match status" value="1"/>
</dbReference>
<gene>
    <name evidence="3 6" type="primary">rpsO</name>
    <name evidence="6" type="ordered locus">BVAF_108</name>
</gene>
<dbReference type="InterPro" id="IPR005290">
    <property type="entry name" value="Ribosomal_uS15_bac-type"/>
</dbReference>
<dbReference type="GO" id="GO:0003735">
    <property type="term" value="F:structural constituent of ribosome"/>
    <property type="evidence" value="ECO:0007669"/>
    <property type="project" value="InterPro"/>
</dbReference>
<keyword evidence="2 3" id="KW-0687">Ribonucleoprotein</keyword>
<keyword evidence="7" id="KW-1185">Reference proteome</keyword>
<dbReference type="HAMAP" id="MF_01343_B">
    <property type="entry name" value="Ribosomal_uS15_B"/>
    <property type="match status" value="1"/>
</dbReference>
<dbReference type="GO" id="GO:0022627">
    <property type="term" value="C:cytosolic small ribosomal subunit"/>
    <property type="evidence" value="ECO:0007669"/>
    <property type="project" value="TreeGrafter"/>
</dbReference>
<keyword evidence="1 3" id="KW-0689">Ribosomal protein</keyword>
<evidence type="ECO:0000256" key="5">
    <source>
        <dbReference type="RuleBase" id="RU004524"/>
    </source>
</evidence>
<evidence type="ECO:0000256" key="3">
    <source>
        <dbReference type="HAMAP-Rule" id="MF_01343"/>
    </source>
</evidence>